<dbReference type="Gene3D" id="3.40.50.1820">
    <property type="entry name" value="alpha/beta hydrolase"/>
    <property type="match status" value="1"/>
</dbReference>
<dbReference type="PANTHER" id="PTHR22946">
    <property type="entry name" value="DIENELACTONE HYDROLASE DOMAIN-CONTAINING PROTEIN-RELATED"/>
    <property type="match status" value="1"/>
</dbReference>
<feature type="domain" description="AB hydrolase-1" evidence="3">
    <location>
        <begin position="105"/>
        <end position="244"/>
    </location>
</feature>
<proteinExistence type="inferred from homology"/>
<evidence type="ECO:0000313" key="5">
    <source>
        <dbReference type="Proteomes" id="UP000504638"/>
    </source>
</evidence>
<reference evidence="6" key="3">
    <citation type="submission" date="2025-04" db="UniProtKB">
        <authorList>
            <consortium name="RefSeq"/>
        </authorList>
    </citation>
    <scope>IDENTIFICATION</scope>
    <source>
        <strain evidence="6">CBS 781.70</strain>
    </source>
</reference>
<evidence type="ECO:0000259" key="3">
    <source>
        <dbReference type="Pfam" id="PF00561"/>
    </source>
</evidence>
<keyword evidence="1 4" id="KW-0378">Hydrolase</keyword>
<dbReference type="InterPro" id="IPR050261">
    <property type="entry name" value="FrsA_esterase"/>
</dbReference>
<dbReference type="EMBL" id="ML975185">
    <property type="protein sequence ID" value="KAF1808350.1"/>
    <property type="molecule type" value="Genomic_DNA"/>
</dbReference>
<dbReference type="InterPro" id="IPR000073">
    <property type="entry name" value="AB_hydrolase_1"/>
</dbReference>
<dbReference type="Pfam" id="PF00561">
    <property type="entry name" value="Abhydrolase_1"/>
    <property type="match status" value="1"/>
</dbReference>
<dbReference type="RefSeq" id="XP_033529981.1">
    <property type="nucleotide sequence ID" value="XM_033676825.1"/>
</dbReference>
<dbReference type="PANTHER" id="PTHR22946:SF9">
    <property type="entry name" value="POLYKETIDE TRANSFERASE AF380"/>
    <property type="match status" value="1"/>
</dbReference>
<sequence>MLASSRRTSLSAIGTKPAGIQPRKIEDFKALSHATRLNKIPTPKSLLCKVEPLQIQVEDAQDGFVTGFLHLPVNFARNRTTAPKQTAAIFLSGAGGGVVGPSSVYLGISDKLASLERGIPCLRLDYRFPARNSYCARDVTAAMDLMKDLYGLERFILVGWSFGGAPALTVAGKDQRVVGCATIASQTAETDGIRQLSPRPLLLLHGTADRTLGPSCSGRLYTMYGPGGQRTLKLFDGDDHALTQNAGQVENMLCDFITSCADLKVDDSEKELLQTNLIEDGERLEKMQSAGDLSGGENLR</sequence>
<dbReference type="Proteomes" id="UP000504638">
    <property type="component" value="Unplaced"/>
</dbReference>
<accession>A0A6G1FRK6</accession>
<protein>
    <submittedName>
        <fullName evidence="4 6">Alpha/beta-hydrolase</fullName>
    </submittedName>
</protein>
<dbReference type="SUPFAM" id="SSF53474">
    <property type="entry name" value="alpha/beta-Hydrolases"/>
    <property type="match status" value="1"/>
</dbReference>
<evidence type="ECO:0000313" key="4">
    <source>
        <dbReference type="EMBL" id="KAF1808350.1"/>
    </source>
</evidence>
<comment type="similarity">
    <text evidence="2">Belongs to the AB hydrolase superfamily. FUS2 hydrolase family.</text>
</comment>
<name>A0A6G1FRK6_9PEZI</name>
<reference evidence="6" key="2">
    <citation type="submission" date="2020-04" db="EMBL/GenBank/DDBJ databases">
        <authorList>
            <consortium name="NCBI Genome Project"/>
        </authorList>
    </citation>
    <scope>NUCLEOTIDE SEQUENCE</scope>
    <source>
        <strain evidence="6">CBS 781.70</strain>
    </source>
</reference>
<keyword evidence="5" id="KW-1185">Reference proteome</keyword>
<reference evidence="4 6" key="1">
    <citation type="submission" date="2020-01" db="EMBL/GenBank/DDBJ databases">
        <authorList>
            <consortium name="DOE Joint Genome Institute"/>
            <person name="Haridas S."/>
            <person name="Albert R."/>
            <person name="Binder M."/>
            <person name="Bloem J."/>
            <person name="Labutti K."/>
            <person name="Salamov A."/>
            <person name="Andreopoulos B."/>
            <person name="Baker S.E."/>
            <person name="Barry K."/>
            <person name="Bills G."/>
            <person name="Bluhm B.H."/>
            <person name="Cannon C."/>
            <person name="Castanera R."/>
            <person name="Culley D.E."/>
            <person name="Daum C."/>
            <person name="Ezra D."/>
            <person name="Gonzalez J.B."/>
            <person name="Henrissat B."/>
            <person name="Kuo A."/>
            <person name="Liang C."/>
            <person name="Lipzen A."/>
            <person name="Lutzoni F."/>
            <person name="Magnuson J."/>
            <person name="Mondo S."/>
            <person name="Nolan M."/>
            <person name="Ohm R."/>
            <person name="Pangilinan J."/>
            <person name="Park H.-J."/>
            <person name="Ramirez L."/>
            <person name="Alfaro M."/>
            <person name="Sun H."/>
            <person name="Tritt A."/>
            <person name="Yoshinaga Y."/>
            <person name="Zwiers L.-H."/>
            <person name="Turgeon B.G."/>
            <person name="Goodwin S.B."/>
            <person name="Spatafora J.W."/>
            <person name="Crous P.W."/>
            <person name="Grigoriev I.V."/>
        </authorList>
    </citation>
    <scope>NUCLEOTIDE SEQUENCE</scope>
    <source>
        <strain evidence="4 6">CBS 781.70</strain>
    </source>
</reference>
<dbReference type="AlphaFoldDB" id="A0A6G1FRK6"/>
<evidence type="ECO:0000313" key="6">
    <source>
        <dbReference type="RefSeq" id="XP_033529981.1"/>
    </source>
</evidence>
<dbReference type="GO" id="GO:0016788">
    <property type="term" value="F:hydrolase activity, acting on ester bonds"/>
    <property type="evidence" value="ECO:0007669"/>
    <property type="project" value="UniProtKB-ARBA"/>
</dbReference>
<evidence type="ECO:0000256" key="2">
    <source>
        <dbReference type="ARBA" id="ARBA00038115"/>
    </source>
</evidence>
<dbReference type="OrthoDB" id="2498029at2759"/>
<dbReference type="InterPro" id="IPR029058">
    <property type="entry name" value="AB_hydrolase_fold"/>
</dbReference>
<dbReference type="GeneID" id="54417395"/>
<gene>
    <name evidence="4 6" type="ORF">P152DRAFT_405639</name>
</gene>
<evidence type="ECO:0000256" key="1">
    <source>
        <dbReference type="ARBA" id="ARBA00022801"/>
    </source>
</evidence>
<organism evidence="4">
    <name type="scientific">Eremomyces bilateralis CBS 781.70</name>
    <dbReference type="NCBI Taxonomy" id="1392243"/>
    <lineage>
        <taxon>Eukaryota</taxon>
        <taxon>Fungi</taxon>
        <taxon>Dikarya</taxon>
        <taxon>Ascomycota</taxon>
        <taxon>Pezizomycotina</taxon>
        <taxon>Dothideomycetes</taxon>
        <taxon>Dothideomycetes incertae sedis</taxon>
        <taxon>Eremomycetales</taxon>
        <taxon>Eremomycetaceae</taxon>
        <taxon>Eremomyces</taxon>
    </lineage>
</organism>